<organism evidence="3 4">
    <name type="scientific">Natrinema soli</name>
    <dbReference type="NCBI Taxonomy" id="1930624"/>
    <lineage>
        <taxon>Archaea</taxon>
        <taxon>Methanobacteriati</taxon>
        <taxon>Methanobacteriota</taxon>
        <taxon>Stenosarchaea group</taxon>
        <taxon>Halobacteria</taxon>
        <taxon>Halobacteriales</taxon>
        <taxon>Natrialbaceae</taxon>
        <taxon>Natrinema</taxon>
    </lineage>
</organism>
<comment type="caution">
    <text evidence="3">The sequence shown here is derived from an EMBL/GenBank/DDBJ whole genome shotgun (WGS) entry which is preliminary data.</text>
</comment>
<dbReference type="EMBL" id="JBHSWV010000298">
    <property type="protein sequence ID" value="MFC6766844.1"/>
    <property type="molecule type" value="Genomic_DNA"/>
</dbReference>
<reference evidence="3 4" key="1">
    <citation type="journal article" date="2019" name="Int. J. Syst. Evol. Microbiol.">
        <title>The Global Catalogue of Microorganisms (GCM) 10K type strain sequencing project: providing services to taxonomists for standard genome sequencing and annotation.</title>
        <authorList>
            <consortium name="The Broad Institute Genomics Platform"/>
            <consortium name="The Broad Institute Genome Sequencing Center for Infectious Disease"/>
            <person name="Wu L."/>
            <person name="Ma J."/>
        </authorList>
    </citation>
    <scope>NUCLEOTIDE SEQUENCE [LARGE SCALE GENOMIC DNA]</scope>
    <source>
        <strain evidence="3 4">LMG 29247</strain>
    </source>
</reference>
<accession>A0ABD5SQJ8</accession>
<evidence type="ECO:0000313" key="4">
    <source>
        <dbReference type="Proteomes" id="UP001596383"/>
    </source>
</evidence>
<feature type="compositionally biased region" description="Basic and acidic residues" evidence="2">
    <location>
        <begin position="89"/>
        <end position="101"/>
    </location>
</feature>
<gene>
    <name evidence="3" type="ORF">ACFQE6_18215</name>
</gene>
<protein>
    <submittedName>
        <fullName evidence="3">Uncharacterized protein</fullName>
    </submittedName>
</protein>
<feature type="coiled-coil region" evidence="1">
    <location>
        <begin position="54"/>
        <end position="81"/>
    </location>
</feature>
<feature type="region of interest" description="Disordered" evidence="2">
    <location>
        <begin position="1"/>
        <end position="48"/>
    </location>
</feature>
<keyword evidence="1" id="KW-0175">Coiled coil</keyword>
<evidence type="ECO:0000256" key="1">
    <source>
        <dbReference type="SAM" id="Coils"/>
    </source>
</evidence>
<dbReference type="Proteomes" id="UP001596383">
    <property type="component" value="Unassembled WGS sequence"/>
</dbReference>
<dbReference type="AlphaFoldDB" id="A0ABD5SQJ8"/>
<sequence>MSAEQRGPTPIRFTAEHRYPNQPAGSDHRDGHPLQRPSPDSGRREPPLAYKIERARLHARIAALEQMVETSERRRQAVIDQYEHLLADRSDDETATHESESQSRSLLAQLIDR</sequence>
<feature type="region of interest" description="Disordered" evidence="2">
    <location>
        <begin position="89"/>
        <end position="113"/>
    </location>
</feature>
<dbReference type="RefSeq" id="WP_273739791.1">
    <property type="nucleotide sequence ID" value="NZ_JAQIVI010000298.1"/>
</dbReference>
<name>A0ABD5SQJ8_9EURY</name>
<evidence type="ECO:0000313" key="3">
    <source>
        <dbReference type="EMBL" id="MFC6766844.1"/>
    </source>
</evidence>
<keyword evidence="4" id="KW-1185">Reference proteome</keyword>
<proteinExistence type="predicted"/>
<evidence type="ECO:0000256" key="2">
    <source>
        <dbReference type="SAM" id="MobiDB-lite"/>
    </source>
</evidence>